<reference evidence="1" key="1">
    <citation type="submission" date="2021-01" db="EMBL/GenBank/DDBJ databases">
        <title>Modified the classification status of verrucomicrobia.</title>
        <authorList>
            <person name="Feng X."/>
        </authorList>
    </citation>
    <scope>NUCLEOTIDE SEQUENCE</scope>
    <source>
        <strain evidence="1">JCM 18052</strain>
    </source>
</reference>
<sequence length="303" mass="32321">MSELKKRPVAVTLFLVLLPVWLLASGGGALWYYFHREKKEAQVEQERFVKAVSSELIADDLKKFVEVIGERNTSSETAAAALSRTSSMIEGLLGPSNTGYTVKKHRGPADWPLLQVTIQGQKSDRPPVWVLTSYDSRAGSRGAEANATGLASTLAAAQATARDKPLSPIHFLFLPHVNDSESPVLETAAKLHEVIKAAGAPHAVLCVEAMGSGESLWLTSRDVSAAPLALVSGLGSVYGAEVVCLGDDTDLASTLFEMDLPAVRVATRAMPTADDKDDKLPFAPTVAASTGRLIELVRRCASK</sequence>
<dbReference type="SUPFAM" id="SSF53187">
    <property type="entry name" value="Zn-dependent exopeptidases"/>
    <property type="match status" value="1"/>
</dbReference>
<dbReference type="EMBL" id="JAENIK010000013">
    <property type="protein sequence ID" value="MBK1818156.1"/>
    <property type="molecule type" value="Genomic_DNA"/>
</dbReference>
<accession>A0A934R6H3</accession>
<evidence type="ECO:0000313" key="1">
    <source>
        <dbReference type="EMBL" id="MBK1818156.1"/>
    </source>
</evidence>
<evidence type="ECO:0008006" key="3">
    <source>
        <dbReference type="Google" id="ProtNLM"/>
    </source>
</evidence>
<dbReference type="Gene3D" id="3.40.630.10">
    <property type="entry name" value="Zn peptidases"/>
    <property type="match status" value="1"/>
</dbReference>
<organism evidence="1 2">
    <name type="scientific">Luteolibacter yonseiensis</name>
    <dbReference type="NCBI Taxonomy" id="1144680"/>
    <lineage>
        <taxon>Bacteria</taxon>
        <taxon>Pseudomonadati</taxon>
        <taxon>Verrucomicrobiota</taxon>
        <taxon>Verrucomicrobiia</taxon>
        <taxon>Verrucomicrobiales</taxon>
        <taxon>Verrucomicrobiaceae</taxon>
        <taxon>Luteolibacter</taxon>
    </lineage>
</organism>
<comment type="caution">
    <text evidence="1">The sequence shown here is derived from an EMBL/GenBank/DDBJ whole genome shotgun (WGS) entry which is preliminary data.</text>
</comment>
<name>A0A934R6H3_9BACT</name>
<dbReference type="AlphaFoldDB" id="A0A934R6H3"/>
<gene>
    <name evidence="1" type="ORF">JIN84_21210</name>
</gene>
<dbReference type="RefSeq" id="WP_200353106.1">
    <property type="nucleotide sequence ID" value="NZ_BAABHZ010000002.1"/>
</dbReference>
<evidence type="ECO:0000313" key="2">
    <source>
        <dbReference type="Proteomes" id="UP000600139"/>
    </source>
</evidence>
<keyword evidence="2" id="KW-1185">Reference proteome</keyword>
<proteinExistence type="predicted"/>
<protein>
    <recommendedName>
        <fullName evidence="3">Peptidase M28 domain-containing protein</fullName>
    </recommendedName>
</protein>
<dbReference type="Proteomes" id="UP000600139">
    <property type="component" value="Unassembled WGS sequence"/>
</dbReference>